<dbReference type="AlphaFoldDB" id="A0A645EQF1"/>
<protein>
    <submittedName>
        <fullName evidence="2">RNA 2',3'-cyclic phosphodiesterase</fullName>
        <ecNumber evidence="2">3.1.4.-</ecNumber>
    </submittedName>
</protein>
<proteinExistence type="predicted"/>
<evidence type="ECO:0000256" key="1">
    <source>
        <dbReference type="ARBA" id="ARBA00022801"/>
    </source>
</evidence>
<dbReference type="PANTHER" id="PTHR35561:SF1">
    <property type="entry name" value="RNA 2',3'-CYCLIC PHOSPHODIESTERASE"/>
    <property type="match status" value="1"/>
</dbReference>
<comment type="caution">
    <text evidence="2">The sequence shown here is derived from an EMBL/GenBank/DDBJ whole genome shotgun (WGS) entry which is preliminary data.</text>
</comment>
<dbReference type="Gene3D" id="3.90.1140.10">
    <property type="entry name" value="Cyclic phosphodiesterase"/>
    <property type="match status" value="1"/>
</dbReference>
<evidence type="ECO:0000313" key="2">
    <source>
        <dbReference type="EMBL" id="MPN02834.1"/>
    </source>
</evidence>
<dbReference type="GO" id="GO:0008664">
    <property type="term" value="F:RNA 2',3'-cyclic 3'-phosphodiesterase activity"/>
    <property type="evidence" value="ECO:0007669"/>
    <property type="project" value="InterPro"/>
</dbReference>
<dbReference type="Pfam" id="PF13563">
    <property type="entry name" value="2_5_RNA_ligase2"/>
    <property type="match status" value="1"/>
</dbReference>
<sequence length="125" mass="13672">MAAVKTLRWEPFCVYLGGIGAFPAGSRGATFWQGVVPNEALTRLRSDLITALQAQGVKPDTKPFKFHITIGRDVVLKNAGDISVLRAGNRTVEVPVHAVDIMRSELGYGPPKYSTVLSVRYNNEE</sequence>
<dbReference type="EC" id="3.1.4.-" evidence="2"/>
<reference evidence="2" key="1">
    <citation type="submission" date="2019-08" db="EMBL/GenBank/DDBJ databases">
        <authorList>
            <person name="Kucharzyk K."/>
            <person name="Murdoch R.W."/>
            <person name="Higgins S."/>
            <person name="Loffler F."/>
        </authorList>
    </citation>
    <scope>NUCLEOTIDE SEQUENCE</scope>
</reference>
<name>A0A645EQF1_9ZZZZ</name>
<dbReference type="InterPro" id="IPR004175">
    <property type="entry name" value="RNA_CPDase"/>
</dbReference>
<keyword evidence="1 2" id="KW-0378">Hydrolase</keyword>
<dbReference type="InterPro" id="IPR009097">
    <property type="entry name" value="Cyclic_Pdiesterase"/>
</dbReference>
<accession>A0A645EQF1</accession>
<dbReference type="SUPFAM" id="SSF55144">
    <property type="entry name" value="LigT-like"/>
    <property type="match status" value="1"/>
</dbReference>
<organism evidence="2">
    <name type="scientific">bioreactor metagenome</name>
    <dbReference type="NCBI Taxonomy" id="1076179"/>
    <lineage>
        <taxon>unclassified sequences</taxon>
        <taxon>metagenomes</taxon>
        <taxon>ecological metagenomes</taxon>
    </lineage>
</organism>
<gene>
    <name evidence="2" type="primary">thpR_23</name>
    <name evidence="2" type="ORF">SDC9_150052</name>
</gene>
<dbReference type="GO" id="GO:0004113">
    <property type="term" value="F:2',3'-cyclic-nucleotide 3'-phosphodiesterase activity"/>
    <property type="evidence" value="ECO:0007669"/>
    <property type="project" value="InterPro"/>
</dbReference>
<dbReference type="PANTHER" id="PTHR35561">
    <property type="entry name" value="RNA 2',3'-CYCLIC PHOSPHODIESTERASE"/>
    <property type="match status" value="1"/>
</dbReference>
<dbReference type="EMBL" id="VSSQ01048787">
    <property type="protein sequence ID" value="MPN02834.1"/>
    <property type="molecule type" value="Genomic_DNA"/>
</dbReference>